<sequence length="304" mass="33809">MNLKIAQLEAFVWVADLGSFRKAAERLNTTQPNISTRISGLEKLLDVTLMERDAGSVRLTSKGIELLEYARQVLRGAEKFMEASGQAALYEGVLKLGVTELVVSTWLRDFMKLLKRNYPNILVELTVDLSANLTEELFSRSIDLALQSGPFERQTSGAEKLGTYRWIWVASPELDDLQDDPLSIGQLLQYPVLTHARDTRPFEEIAAHFRSRRASTARLMPSSNLAACLHMAIDGMGTAAMPAAMVHDAIKAGQLRQIYYPWVPDSLVFLARYDALRSPAFVGAAAALARDLAMEHVAREDKKT</sequence>
<dbReference type="InterPro" id="IPR005119">
    <property type="entry name" value="LysR_subst-bd"/>
</dbReference>
<dbReference type="RefSeq" id="WP_088916080.1">
    <property type="nucleotide sequence ID" value="NZ_CP018632.1"/>
</dbReference>
<keyword evidence="4" id="KW-0804">Transcription</keyword>
<feature type="domain" description="HTH lysR-type" evidence="5">
    <location>
        <begin position="1"/>
        <end position="60"/>
    </location>
</feature>
<dbReference type="GO" id="GO:0000976">
    <property type="term" value="F:transcription cis-regulatory region binding"/>
    <property type="evidence" value="ECO:0007669"/>
    <property type="project" value="TreeGrafter"/>
</dbReference>
<dbReference type="Gene3D" id="3.40.190.290">
    <property type="match status" value="1"/>
</dbReference>
<proteinExistence type="inferred from homology"/>
<dbReference type="InterPro" id="IPR036390">
    <property type="entry name" value="WH_DNA-bd_sf"/>
</dbReference>
<dbReference type="SUPFAM" id="SSF53850">
    <property type="entry name" value="Periplasmic binding protein-like II"/>
    <property type="match status" value="1"/>
</dbReference>
<evidence type="ECO:0000256" key="3">
    <source>
        <dbReference type="ARBA" id="ARBA00023125"/>
    </source>
</evidence>
<dbReference type="AlphaFoldDB" id="A0A2Z2NGX6"/>
<keyword evidence="7" id="KW-1185">Reference proteome</keyword>
<dbReference type="SUPFAM" id="SSF46785">
    <property type="entry name" value="Winged helix' DNA-binding domain"/>
    <property type="match status" value="1"/>
</dbReference>
<evidence type="ECO:0000313" key="7">
    <source>
        <dbReference type="Proteomes" id="UP000250079"/>
    </source>
</evidence>
<dbReference type="PANTHER" id="PTHR30126">
    <property type="entry name" value="HTH-TYPE TRANSCRIPTIONAL REGULATOR"/>
    <property type="match status" value="1"/>
</dbReference>
<comment type="similarity">
    <text evidence="1">Belongs to the LysR transcriptional regulatory family.</text>
</comment>
<dbReference type="InterPro" id="IPR036388">
    <property type="entry name" value="WH-like_DNA-bd_sf"/>
</dbReference>
<dbReference type="EMBL" id="CP018632">
    <property type="protein sequence ID" value="ASJ70546.1"/>
    <property type="molecule type" value="Genomic_DNA"/>
</dbReference>
<name>A0A2Z2NGX6_9GAMM</name>
<keyword evidence="3" id="KW-0238">DNA-binding</keyword>
<dbReference type="Gene3D" id="1.10.10.10">
    <property type="entry name" value="Winged helix-like DNA-binding domain superfamily/Winged helix DNA-binding domain"/>
    <property type="match status" value="1"/>
</dbReference>
<evidence type="ECO:0000256" key="2">
    <source>
        <dbReference type="ARBA" id="ARBA00023015"/>
    </source>
</evidence>
<evidence type="ECO:0000256" key="4">
    <source>
        <dbReference type="ARBA" id="ARBA00023163"/>
    </source>
</evidence>
<dbReference type="Pfam" id="PF00126">
    <property type="entry name" value="HTH_1"/>
    <property type="match status" value="1"/>
</dbReference>
<evidence type="ECO:0000313" key="6">
    <source>
        <dbReference type="EMBL" id="ASJ70546.1"/>
    </source>
</evidence>
<gene>
    <name evidence="6" type="primary">yofA_1</name>
    <name evidence="6" type="ORF">IMCC3135_02160</name>
</gene>
<dbReference type="InterPro" id="IPR000847">
    <property type="entry name" value="LysR_HTH_N"/>
</dbReference>
<dbReference type="KEGG" id="gai:IMCC3135_02160"/>
<dbReference type="Proteomes" id="UP000250079">
    <property type="component" value="Chromosome"/>
</dbReference>
<evidence type="ECO:0000256" key="1">
    <source>
        <dbReference type="ARBA" id="ARBA00009437"/>
    </source>
</evidence>
<evidence type="ECO:0000259" key="5">
    <source>
        <dbReference type="PROSITE" id="PS50931"/>
    </source>
</evidence>
<dbReference type="Pfam" id="PF03466">
    <property type="entry name" value="LysR_substrate"/>
    <property type="match status" value="1"/>
</dbReference>
<accession>A0A2Z2NGX6</accession>
<organism evidence="6 7">
    <name type="scientific">Granulosicoccus antarcticus IMCC3135</name>
    <dbReference type="NCBI Taxonomy" id="1192854"/>
    <lineage>
        <taxon>Bacteria</taxon>
        <taxon>Pseudomonadati</taxon>
        <taxon>Pseudomonadota</taxon>
        <taxon>Gammaproteobacteria</taxon>
        <taxon>Chromatiales</taxon>
        <taxon>Granulosicoccaceae</taxon>
        <taxon>Granulosicoccus</taxon>
    </lineage>
</organism>
<dbReference type="PANTHER" id="PTHR30126:SF77">
    <property type="entry name" value="TRANSCRIPTIONAL REGULATORY PROTEIN"/>
    <property type="match status" value="1"/>
</dbReference>
<dbReference type="PROSITE" id="PS50931">
    <property type="entry name" value="HTH_LYSR"/>
    <property type="match status" value="1"/>
</dbReference>
<dbReference type="GO" id="GO:0003700">
    <property type="term" value="F:DNA-binding transcription factor activity"/>
    <property type="evidence" value="ECO:0007669"/>
    <property type="project" value="InterPro"/>
</dbReference>
<keyword evidence="2" id="KW-0805">Transcription regulation</keyword>
<dbReference type="OrthoDB" id="9803735at2"/>
<protein>
    <submittedName>
        <fullName evidence="6">HTH-type transcriptional regulator YofA</fullName>
    </submittedName>
</protein>
<dbReference type="PRINTS" id="PR00039">
    <property type="entry name" value="HTHLYSR"/>
</dbReference>
<dbReference type="FunFam" id="1.10.10.10:FF:000001">
    <property type="entry name" value="LysR family transcriptional regulator"/>
    <property type="match status" value="1"/>
</dbReference>
<reference evidence="6 7" key="1">
    <citation type="submission" date="2016-12" db="EMBL/GenBank/DDBJ databases">
        <authorList>
            <person name="Song W.-J."/>
            <person name="Kurnit D.M."/>
        </authorList>
    </citation>
    <scope>NUCLEOTIDE SEQUENCE [LARGE SCALE GENOMIC DNA]</scope>
    <source>
        <strain evidence="6 7">IMCC3135</strain>
    </source>
</reference>